<name>A0ACB5UQ87_9FIRM</name>
<sequence length="885" mass="103811">MSYFDKKNFKDKEIYNISKQHMNYIISHAFYRKTYKSINASRINVSRIITALFGDVLLNNIDKNFILALYKNTNFTTGNTLILNRFLLFLIDGNFINNISEFKYIMAYRERLERYGNPMDVIRILTSNYMEDFLQNGLLDTKKSRYLCLINIDKNDFIDDRLYSLLSSHIDMLKLNSNSTIDSKENICFYAKNILTQVFSNIYLEDITQEFIYNKLSSLDASLKSSYFLEITKGLLYLIDNGVITDDNVNYFKELGQHFLNGTNRKKLESVFATDIIQKYKIVPIGNSNYKNQLVYFDIMNETIRNIFVDFTSQYNHRDTPFITVCKEFDKSLNGYLVKNILDLNFDTYKTQIRYFSKYKSIVYSSPITAFYLYIHQNYNQELFKQNNIDSRLLQRPLITSDLLKGFEIILYNPLEAVPECNKWLFCYKGMEDTNTTITTTSSLKLNFTKIKCSKYRNWVKHYVWNNTSSIYTKTHSLSKLICFFNYIYDLKLGNELSIYAKKTSNLVISINEIISYKNYILNKYNNNRTRISYIYCARNILNHVVDYELDRVEKGLLYHLSFTLDNRYDNTDAISDEHLKKLASLMKAKAKEHVEYALYYSIFYIALETEFRSSQILVLTIDCVHETSKPNEYVIKSKTKVSANTVVKQAITVYVKKHIDEIIKITNDYRINCANDELKQYIFLLPSNKKGTYKILKAENFNSYFKNCCKKLGIKEYTLSNLRDTHMTKAEEFIIRNSLSEMEQNILSGHKSSNIDTKHYIDTQIKELLEAVHGIFIGNITLDGKIVKEVSKDIATKENSVSNECGYCVSSSCNNFSYLDCMMCNDFITTIDRIPYFKDQIKIIDKKIENASIKHDKEDYVNIKLLLVNYLKELLKIKGEDFIE</sequence>
<reference evidence="1" key="1">
    <citation type="submission" date="2023-09" db="EMBL/GenBank/DDBJ databases">
        <title>Vallitalea sediminicola and Vallitalea maricola sp. nov., anaerobic bacteria isolated from marine sediment.</title>
        <authorList>
            <person name="Hirano S."/>
            <person name="Maeda A."/>
            <person name="Terahara T."/>
            <person name="Mori K."/>
            <person name="Hamada M."/>
            <person name="Matsumoto R."/>
            <person name="Kobayashi T."/>
        </authorList>
    </citation>
    <scope>NUCLEOTIDE SEQUENCE</scope>
    <source>
        <strain evidence="1">AN17-2</strain>
    </source>
</reference>
<keyword evidence="2" id="KW-1185">Reference proteome</keyword>
<evidence type="ECO:0000313" key="1">
    <source>
        <dbReference type="EMBL" id="GMQ65142.1"/>
    </source>
</evidence>
<protein>
    <submittedName>
        <fullName evidence="1">Uncharacterized protein</fullName>
    </submittedName>
</protein>
<dbReference type="EMBL" id="BTPU01000098">
    <property type="protein sequence ID" value="GMQ65142.1"/>
    <property type="molecule type" value="Genomic_DNA"/>
</dbReference>
<organism evidence="1 2">
    <name type="scientific">Vallitalea maricola</name>
    <dbReference type="NCBI Taxonomy" id="3074433"/>
    <lineage>
        <taxon>Bacteria</taxon>
        <taxon>Bacillati</taxon>
        <taxon>Bacillota</taxon>
        <taxon>Clostridia</taxon>
        <taxon>Lachnospirales</taxon>
        <taxon>Vallitaleaceae</taxon>
        <taxon>Vallitalea</taxon>
    </lineage>
</organism>
<accession>A0ACB5UQ87</accession>
<proteinExistence type="predicted"/>
<evidence type="ECO:0000313" key="2">
    <source>
        <dbReference type="Proteomes" id="UP001374599"/>
    </source>
</evidence>
<comment type="caution">
    <text evidence="1">The sequence shown here is derived from an EMBL/GenBank/DDBJ whole genome shotgun (WGS) entry which is preliminary data.</text>
</comment>
<gene>
    <name evidence="1" type="ORF">AN2V17_43840</name>
</gene>
<dbReference type="Proteomes" id="UP001374599">
    <property type="component" value="Unassembled WGS sequence"/>
</dbReference>